<feature type="non-terminal residue" evidence="1">
    <location>
        <position position="42"/>
    </location>
</feature>
<comment type="caution">
    <text evidence="1">The sequence shown here is derived from an EMBL/GenBank/DDBJ whole genome shotgun (WGS) entry which is preliminary data.</text>
</comment>
<reference evidence="1" key="1">
    <citation type="journal article" date="2014" name="Front. Microbiol.">
        <title>High frequency of phylogenetically diverse reductive dehalogenase-homologous genes in deep subseafloor sedimentary metagenomes.</title>
        <authorList>
            <person name="Kawai M."/>
            <person name="Futagami T."/>
            <person name="Toyoda A."/>
            <person name="Takaki Y."/>
            <person name="Nishi S."/>
            <person name="Hori S."/>
            <person name="Arai W."/>
            <person name="Tsubouchi T."/>
            <person name="Morono Y."/>
            <person name="Uchiyama I."/>
            <person name="Ito T."/>
            <person name="Fujiyama A."/>
            <person name="Inagaki F."/>
            <person name="Takami H."/>
        </authorList>
    </citation>
    <scope>NUCLEOTIDE SEQUENCE</scope>
    <source>
        <strain evidence="1">Expedition CK06-06</strain>
    </source>
</reference>
<accession>X0Y368</accession>
<name>X0Y368_9ZZZZ</name>
<dbReference type="EMBL" id="BARS01055149">
    <property type="protein sequence ID" value="GAG43158.1"/>
    <property type="molecule type" value="Genomic_DNA"/>
</dbReference>
<dbReference type="AlphaFoldDB" id="X0Y368"/>
<sequence>MATILAKNLVLQDTVPGDVNPNLPQPTGGFIGSEHHNVAAAK</sequence>
<gene>
    <name evidence="1" type="ORF">S01H1_81488</name>
</gene>
<evidence type="ECO:0000313" key="1">
    <source>
        <dbReference type="EMBL" id="GAG43158.1"/>
    </source>
</evidence>
<organism evidence="1">
    <name type="scientific">marine sediment metagenome</name>
    <dbReference type="NCBI Taxonomy" id="412755"/>
    <lineage>
        <taxon>unclassified sequences</taxon>
        <taxon>metagenomes</taxon>
        <taxon>ecological metagenomes</taxon>
    </lineage>
</organism>
<protein>
    <submittedName>
        <fullName evidence="1">Uncharacterized protein</fullName>
    </submittedName>
</protein>
<proteinExistence type="predicted"/>